<protein>
    <recommendedName>
        <fullName evidence="3">DUF1479-domain-containing protein</fullName>
    </recommendedName>
</protein>
<gene>
    <name evidence="1" type="ORF">H1R20_g14271</name>
</gene>
<proteinExistence type="predicted"/>
<dbReference type="EMBL" id="JANBPK010001475">
    <property type="protein sequence ID" value="KAJ2922797.1"/>
    <property type="molecule type" value="Genomic_DNA"/>
</dbReference>
<dbReference type="InterPro" id="IPR010856">
    <property type="entry name" value="Gig2-like"/>
</dbReference>
<sequence>MAAVGGPPASMASMFQMSTVNKKREGDIASLFTSLSGEKNDSLPKRYSDLKKKLINSPEAEQNLVNGWKRLLAFLRENNPMWAEKGTANIPQVRYDDLIEGNNTSAAARAIRDCGSVIVKGAVDRETALAWKEGLREYIKKNPEVKGFPANNKQVFEIYWTPSQIAARTHPRLVSLVVRMNTLWNASPSAEISLRDPVLYADRCRERQPGDTSFALGPHSDSGTIERWEDESYSTVYRDGIVENWETWDPWNIDGRIKANTDMYDSPGGSSIFRTFQGWLALSSTGPGEGTLRVHPSIKHATAYFWMRPFFSAIKPEAECASKEEYLNADNWRLDLESTEFPGSPPGRGQEFSDATHPHLEVNKTMTSIPRVEPGDYVFWHCDGIHAVEPKHGGSGDSTVLYIAAAPLTVRNAEYLAKQRATFLSGVPPPDFPGGKGENGFIGRTSEADLKTLEARRGMGFEKFVAREDATEGEHIVVRAANDILGLAEKRVNI</sequence>
<keyword evidence="2" id="KW-1185">Reference proteome</keyword>
<name>A0A9W8ITX4_9AGAR</name>
<dbReference type="Proteomes" id="UP001140091">
    <property type="component" value="Unassembled WGS sequence"/>
</dbReference>
<comment type="caution">
    <text evidence="1">The sequence shown here is derived from an EMBL/GenBank/DDBJ whole genome shotgun (WGS) entry which is preliminary data.</text>
</comment>
<dbReference type="Pfam" id="PF07350">
    <property type="entry name" value="Gig2-like"/>
    <property type="match status" value="1"/>
</dbReference>
<feature type="non-terminal residue" evidence="1">
    <location>
        <position position="494"/>
    </location>
</feature>
<accession>A0A9W8ITX4</accession>
<dbReference type="OrthoDB" id="8249012at2759"/>
<dbReference type="SUPFAM" id="SSF51197">
    <property type="entry name" value="Clavaminate synthase-like"/>
    <property type="match status" value="1"/>
</dbReference>
<dbReference type="AlphaFoldDB" id="A0A9W8ITX4"/>
<evidence type="ECO:0000313" key="1">
    <source>
        <dbReference type="EMBL" id="KAJ2922797.1"/>
    </source>
</evidence>
<evidence type="ECO:0008006" key="3">
    <source>
        <dbReference type="Google" id="ProtNLM"/>
    </source>
</evidence>
<organism evidence="1 2">
    <name type="scientific">Candolleomyces eurysporus</name>
    <dbReference type="NCBI Taxonomy" id="2828524"/>
    <lineage>
        <taxon>Eukaryota</taxon>
        <taxon>Fungi</taxon>
        <taxon>Dikarya</taxon>
        <taxon>Basidiomycota</taxon>
        <taxon>Agaricomycotina</taxon>
        <taxon>Agaricomycetes</taxon>
        <taxon>Agaricomycetidae</taxon>
        <taxon>Agaricales</taxon>
        <taxon>Agaricineae</taxon>
        <taxon>Psathyrellaceae</taxon>
        <taxon>Candolleomyces</taxon>
    </lineage>
</organism>
<dbReference type="Gene3D" id="2.60.120.330">
    <property type="entry name" value="B-lactam Antibiotic, Isopenicillin N Synthase, Chain"/>
    <property type="match status" value="1"/>
</dbReference>
<dbReference type="PANTHER" id="PTHR30613:SF1">
    <property type="entry name" value="DUF1479 DOMAIN PROTEIN (AFU_ORTHOLOGUE AFUA_5G09280)"/>
    <property type="match status" value="1"/>
</dbReference>
<evidence type="ECO:0000313" key="2">
    <source>
        <dbReference type="Proteomes" id="UP001140091"/>
    </source>
</evidence>
<dbReference type="InterPro" id="IPR027443">
    <property type="entry name" value="IPNS-like_sf"/>
</dbReference>
<dbReference type="PANTHER" id="PTHR30613">
    <property type="entry name" value="UNCHARACTERIZED PROTEIN YBIU-RELATED"/>
    <property type="match status" value="1"/>
</dbReference>
<reference evidence="1" key="1">
    <citation type="submission" date="2022-06" db="EMBL/GenBank/DDBJ databases">
        <title>Genome Sequence of Candolleomyces eurysporus.</title>
        <authorList>
            <person name="Buettner E."/>
        </authorList>
    </citation>
    <scope>NUCLEOTIDE SEQUENCE</scope>
    <source>
        <strain evidence="1">VTCC 930004</strain>
    </source>
</reference>